<organism evidence="1">
    <name type="scientific">Apostasia odorata</name>
    <dbReference type="NCBI Taxonomy" id="280455"/>
    <lineage>
        <taxon>Eukaryota</taxon>
        <taxon>Viridiplantae</taxon>
        <taxon>Streptophyta</taxon>
        <taxon>Embryophyta</taxon>
        <taxon>Tracheophyta</taxon>
        <taxon>Spermatophyta</taxon>
        <taxon>Magnoliopsida</taxon>
        <taxon>Liliopsida</taxon>
        <taxon>Asparagales</taxon>
        <taxon>Orchidaceae</taxon>
        <taxon>Apostasioideae</taxon>
        <taxon>Apostasia</taxon>
    </lineage>
</organism>
<reference evidence="2" key="2">
    <citation type="submission" date="2016-04" db="EMBL/GenBank/DDBJ databases">
        <title>The entire NDH complex genes in chloroplastic and nuclear genomes are deleted in Dendrobium and Phalaenopsis but existed in Apostasia.</title>
        <authorList>
            <person name="Lin C.-S."/>
            <person name="Chen J.J."/>
            <person name="Chiu C.-C."/>
            <person name="Hsiao H.C."/>
            <person name="Jin X.-H."/>
            <person name="Huang Y.-T."/>
            <person name="Kui L."/>
            <person name="Yang C.-J."/>
            <person name="Depamphilis C.W."/>
            <person name="Leebens-Mack J."/>
            <person name="Wong G.K.-S."/>
            <person name="Hu J.-M."/>
            <person name="Chang W.-J."/>
            <person name="Yang L.-H."/>
            <person name="Wang W."/>
            <person name="Shih M.-C."/>
        </authorList>
    </citation>
    <scope>NUCLEOTIDE SEQUENCE</scope>
</reference>
<dbReference type="GO" id="GO:0010598">
    <property type="term" value="C:NAD(P)H dehydrogenase complex (plastoquinone)"/>
    <property type="evidence" value="ECO:0007669"/>
    <property type="project" value="InterPro"/>
</dbReference>
<dbReference type="InterPro" id="IPR034570">
    <property type="entry name" value="PNSB4"/>
</dbReference>
<reference evidence="1" key="1">
    <citation type="journal article" date="2015" name="BMC Plant Biol.">
        <title>NDH expression marks major transitions in plant evolution and reveals coordinate intracellular gene loss.</title>
        <authorList>
            <person name="Ruhlman T.A."/>
            <person name="Chang W.J."/>
            <person name="Chen J.J."/>
            <person name="Huang Y.T."/>
            <person name="Chan M.T."/>
            <person name="Zhang J."/>
            <person name="Liao D.C."/>
            <person name="Blazier J.C."/>
            <person name="Jin X."/>
            <person name="Shih M.C."/>
            <person name="Jansen R.K."/>
            <person name="Lin C.S."/>
        </authorList>
    </citation>
    <scope>NUCLEOTIDE SEQUENCE</scope>
</reference>
<protein>
    <submittedName>
        <fullName evidence="1">Photosynthetic NDH subcomplex B 4</fullName>
    </submittedName>
</protein>
<dbReference type="GO" id="GO:0009535">
    <property type="term" value="C:chloroplast thylakoid membrane"/>
    <property type="evidence" value="ECO:0007669"/>
    <property type="project" value="InterPro"/>
</dbReference>
<dbReference type="GO" id="GO:0009773">
    <property type="term" value="P:photosynthetic electron transport in photosystem I"/>
    <property type="evidence" value="ECO:0007669"/>
    <property type="project" value="InterPro"/>
</dbReference>
<dbReference type="PANTHER" id="PTHR36315">
    <property type="entry name" value="PHOTOSYNTHETIC NDH SUBUNIT OF SUBCOMPLEX B 4, CHLOROPLASTIC"/>
    <property type="match status" value="1"/>
</dbReference>
<name>A0A0F7GXY6_9ASPA</name>
<evidence type="ECO:0000313" key="1">
    <source>
        <dbReference type="EMBL" id="AKG62605.1"/>
    </source>
</evidence>
<gene>
    <name evidence="1" type="primary">PnsB4</name>
</gene>
<evidence type="ECO:0000313" key="2">
    <source>
        <dbReference type="EMBL" id="AQX44168.1"/>
    </source>
</evidence>
<proteinExistence type="evidence at transcript level"/>
<dbReference type="PANTHER" id="PTHR36315:SF2">
    <property type="entry name" value="PHOTOSYNTHETIC NDH SUBUNIT OF SUBCOMPLEX B 4, CHLOROPLASTIC"/>
    <property type="match status" value="1"/>
</dbReference>
<dbReference type="AlphaFoldDB" id="A0A0F7GXY6"/>
<accession>A0A0F7GXY6</accession>
<dbReference type="EMBL" id="KX156898">
    <property type="protein sequence ID" value="AQX44168.1"/>
    <property type="molecule type" value="mRNA"/>
</dbReference>
<dbReference type="EMBL" id="KM584505">
    <property type="protein sequence ID" value="AKG62605.1"/>
    <property type="molecule type" value="mRNA"/>
</dbReference>
<sequence length="176" mass="20530">MEAAKSFSAPRSHLRKIDFNSFTRAPIKVQDASWSTNRTRRSRGSGSPWKVSALPEWPLMAVMVEHVPFSRDWVVHKSVWHLSDEAIKTVYAIYIMFTCWGCCFFGSMKDPFYDGEKYRSDGGDGSVYWFYEKQEDIEEQARAEMWREELIEEIEQKVGGLRELEDAGKEEEQLVK</sequence>